<evidence type="ECO:0000256" key="2">
    <source>
        <dbReference type="ARBA" id="ARBA00022801"/>
    </source>
</evidence>
<accession>Q7NKL9</accession>
<protein>
    <submittedName>
        <fullName evidence="3">Gll1458 protein</fullName>
    </submittedName>
</protein>
<dbReference type="AlphaFoldDB" id="Q7NKL9"/>
<dbReference type="Proteomes" id="UP000000557">
    <property type="component" value="Chromosome"/>
</dbReference>
<dbReference type="PANTHER" id="PTHR31793:SF27">
    <property type="entry name" value="NOVEL THIOESTERASE SUPERFAMILY DOMAIN AND SAPOSIN A-TYPE DOMAIN CONTAINING PROTEIN (0610012H03RIK)"/>
    <property type="match status" value="1"/>
</dbReference>
<dbReference type="InParanoid" id="Q7NKL9"/>
<dbReference type="InterPro" id="IPR029069">
    <property type="entry name" value="HotDog_dom_sf"/>
</dbReference>
<dbReference type="Pfam" id="PF13279">
    <property type="entry name" value="4HBT_2"/>
    <property type="match status" value="1"/>
</dbReference>
<evidence type="ECO:0000313" key="4">
    <source>
        <dbReference type="Proteomes" id="UP000000557"/>
    </source>
</evidence>
<comment type="similarity">
    <text evidence="1">Belongs to the 4-hydroxybenzoyl-CoA thioesterase family.</text>
</comment>
<gene>
    <name evidence="3" type="ordered locus">gll1458</name>
</gene>
<dbReference type="CDD" id="cd00586">
    <property type="entry name" value="4HBT"/>
    <property type="match status" value="1"/>
</dbReference>
<name>Q7NKL9_GLOVI</name>
<dbReference type="EnsemblBacteria" id="BAC89399">
    <property type="protein sequence ID" value="BAC89399"/>
    <property type="gene ID" value="BAC89399"/>
</dbReference>
<dbReference type="EMBL" id="BA000045">
    <property type="protein sequence ID" value="BAC89399.1"/>
    <property type="molecule type" value="Genomic_DNA"/>
</dbReference>
<dbReference type="HOGENOM" id="CLU_1684060_0_0_3"/>
<evidence type="ECO:0000256" key="1">
    <source>
        <dbReference type="ARBA" id="ARBA00005953"/>
    </source>
</evidence>
<dbReference type="FunFam" id="3.10.129.10:FF:000094">
    <property type="entry name" value="4-hydroxybenzoyl-CoA thioesterase"/>
    <property type="match status" value="1"/>
</dbReference>
<dbReference type="InterPro" id="IPR050563">
    <property type="entry name" value="4-hydroxybenzoyl-CoA_TE"/>
</dbReference>
<dbReference type="STRING" id="251221.gene:10758942"/>
<dbReference type="OrthoDB" id="9800856at2"/>
<keyword evidence="4" id="KW-1185">Reference proteome</keyword>
<reference evidence="3 4" key="1">
    <citation type="journal article" date="2003" name="DNA Res.">
        <title>Complete genome structure of Gloeobacter violaceus PCC 7421, a cyanobacterium that lacks thylakoids.</title>
        <authorList>
            <person name="Nakamura Y."/>
            <person name="Kaneko T."/>
            <person name="Sato S."/>
            <person name="Mimuro M."/>
            <person name="Miyashita H."/>
            <person name="Tsuchiya T."/>
            <person name="Sasamoto S."/>
            <person name="Watanabe A."/>
            <person name="Kawashima K."/>
            <person name="Kishida Y."/>
            <person name="Kiyokawa C."/>
            <person name="Kohara M."/>
            <person name="Matsumoto M."/>
            <person name="Matsuno A."/>
            <person name="Nakazaki N."/>
            <person name="Shimpo S."/>
            <person name="Takeuchi C."/>
            <person name="Yamada M."/>
            <person name="Tabata S."/>
        </authorList>
    </citation>
    <scope>NUCLEOTIDE SEQUENCE [LARGE SCALE GENOMIC DNA]</scope>
    <source>
        <strain evidence="4">ATCC 29082 / PCC 7421</strain>
    </source>
</reference>
<organism evidence="3 4">
    <name type="scientific">Gloeobacter violaceus (strain ATCC 29082 / PCC 7421)</name>
    <dbReference type="NCBI Taxonomy" id="251221"/>
    <lineage>
        <taxon>Bacteria</taxon>
        <taxon>Bacillati</taxon>
        <taxon>Cyanobacteriota</taxon>
        <taxon>Cyanophyceae</taxon>
        <taxon>Gloeobacterales</taxon>
        <taxon>Gloeobacteraceae</taxon>
        <taxon>Gloeobacter</taxon>
    </lineage>
</organism>
<dbReference type="eggNOG" id="COG0824">
    <property type="taxonomic scope" value="Bacteria"/>
</dbReference>
<evidence type="ECO:0000313" key="3">
    <source>
        <dbReference type="EMBL" id="BAC89399.1"/>
    </source>
</evidence>
<dbReference type="KEGG" id="gvi:gll1458"/>
<proteinExistence type="inferred from homology"/>
<sequence>MQNWTCRPALRRPGECCVSDASAYAESEIVLPIRPNDYDYAAYLNNAVYVEFLEAGRMDWAERNRLDLFQSTFAPAVVRLELDYLRAFIRGRDPAMATVRTRLTELKLARLIFDQTLANAKGELCARAVVHVVMLNLEINKAVAASEALQRIRLPV</sequence>
<dbReference type="PANTHER" id="PTHR31793">
    <property type="entry name" value="4-HYDROXYBENZOYL-COA THIOESTERASE FAMILY MEMBER"/>
    <property type="match status" value="1"/>
</dbReference>
<dbReference type="SUPFAM" id="SSF54637">
    <property type="entry name" value="Thioesterase/thiol ester dehydrase-isomerase"/>
    <property type="match status" value="1"/>
</dbReference>
<keyword evidence="2" id="KW-0378">Hydrolase</keyword>
<reference evidence="3 4" key="2">
    <citation type="journal article" date="2003" name="DNA Res.">
        <title>Complete genome structure of Gloeobacter violaceus PCC 7421, a cyanobacterium that lacks thylakoids (supplement).</title>
        <authorList>
            <person name="Nakamura Y."/>
            <person name="Kaneko T."/>
            <person name="Sato S."/>
            <person name="Mimuro M."/>
            <person name="Miyashita H."/>
            <person name="Tsuchiya T."/>
            <person name="Sasamoto S."/>
            <person name="Watanabe A."/>
            <person name="Kawashima K."/>
            <person name="Kishida Y."/>
            <person name="Kiyokawa C."/>
            <person name="Kohara M."/>
            <person name="Matsumoto M."/>
            <person name="Matsuno A."/>
            <person name="Nakazaki N."/>
            <person name="Shimpo S."/>
            <person name="Takeuchi C."/>
            <person name="Yamada M."/>
            <person name="Tabata S."/>
        </authorList>
    </citation>
    <scope>NUCLEOTIDE SEQUENCE [LARGE SCALE GENOMIC DNA]</scope>
    <source>
        <strain evidence="4">ATCC 29082 / PCC 7421</strain>
    </source>
</reference>
<dbReference type="GO" id="GO:0047617">
    <property type="term" value="F:fatty acyl-CoA hydrolase activity"/>
    <property type="evidence" value="ECO:0000318"/>
    <property type="project" value="GO_Central"/>
</dbReference>
<dbReference type="Gene3D" id="3.10.129.10">
    <property type="entry name" value="Hotdog Thioesterase"/>
    <property type="match status" value="1"/>
</dbReference>